<evidence type="ECO:0000259" key="1">
    <source>
        <dbReference type="Pfam" id="PF23302"/>
    </source>
</evidence>
<dbReference type="EMBL" id="JAPWTK010000024">
    <property type="protein sequence ID" value="KAJ8957209.1"/>
    <property type="molecule type" value="Genomic_DNA"/>
</dbReference>
<dbReference type="Proteomes" id="UP001162162">
    <property type="component" value="Unassembled WGS sequence"/>
</dbReference>
<evidence type="ECO:0000313" key="2">
    <source>
        <dbReference type="EMBL" id="KAJ8957209.1"/>
    </source>
</evidence>
<dbReference type="AlphaFoldDB" id="A0AAV8YZS5"/>
<proteinExistence type="predicted"/>
<feature type="domain" description="DNAJC9 HTH" evidence="1">
    <location>
        <begin position="1"/>
        <end position="47"/>
    </location>
</feature>
<comment type="caution">
    <text evidence="2">The sequence shown here is derived from an EMBL/GenBank/DDBJ whole genome shotgun (WGS) entry which is preliminary data.</text>
</comment>
<dbReference type="InterPro" id="IPR056453">
    <property type="entry name" value="HTH_DNAJC9"/>
</dbReference>
<name>A0AAV8YZS5_9CUCU</name>
<dbReference type="PANTHER" id="PTHR44144">
    <property type="entry name" value="DNAJ HOMOLOG SUBFAMILY C MEMBER 9"/>
    <property type="match status" value="1"/>
</dbReference>
<gene>
    <name evidence="2" type="ORF">NQ318_007771</name>
</gene>
<protein>
    <recommendedName>
        <fullName evidence="1">DNAJC9 HTH domain-containing protein</fullName>
    </recommendedName>
</protein>
<keyword evidence="3" id="KW-1185">Reference proteome</keyword>
<sequence>MDTILEMVPFSNCDSESRIIKIVQKMVDEGDVEKYDIFFNENTLKRTRRHKKWEKEKKEAELVDMSELEKDLERNMNQRGEWFEKFLTNIEEKYTPKRKKKSITNGSRKQQKKM</sequence>
<dbReference type="GO" id="GO:0031072">
    <property type="term" value="F:heat shock protein binding"/>
    <property type="evidence" value="ECO:0007669"/>
    <property type="project" value="TreeGrafter"/>
</dbReference>
<dbReference type="Pfam" id="PF23302">
    <property type="entry name" value="HTH_DNAJC9"/>
    <property type="match status" value="1"/>
</dbReference>
<dbReference type="PANTHER" id="PTHR44144:SF1">
    <property type="entry name" value="DNAJ HOMOLOG SUBFAMILY C MEMBER 9"/>
    <property type="match status" value="1"/>
</dbReference>
<dbReference type="GO" id="GO:0005737">
    <property type="term" value="C:cytoplasm"/>
    <property type="evidence" value="ECO:0007669"/>
    <property type="project" value="TreeGrafter"/>
</dbReference>
<dbReference type="GO" id="GO:0005634">
    <property type="term" value="C:nucleus"/>
    <property type="evidence" value="ECO:0007669"/>
    <property type="project" value="TreeGrafter"/>
</dbReference>
<accession>A0AAV8YZS5</accession>
<reference evidence="2" key="1">
    <citation type="journal article" date="2023" name="Insect Mol. Biol.">
        <title>Genome sequencing provides insights into the evolution of gene families encoding plant cell wall-degrading enzymes in longhorned beetles.</title>
        <authorList>
            <person name="Shin N.R."/>
            <person name="Okamura Y."/>
            <person name="Kirsch R."/>
            <person name="Pauchet Y."/>
        </authorList>
    </citation>
    <scope>NUCLEOTIDE SEQUENCE</scope>
    <source>
        <strain evidence="2">AMC_N1</strain>
    </source>
</reference>
<evidence type="ECO:0000313" key="3">
    <source>
        <dbReference type="Proteomes" id="UP001162162"/>
    </source>
</evidence>
<organism evidence="2 3">
    <name type="scientific">Aromia moschata</name>
    <dbReference type="NCBI Taxonomy" id="1265417"/>
    <lineage>
        <taxon>Eukaryota</taxon>
        <taxon>Metazoa</taxon>
        <taxon>Ecdysozoa</taxon>
        <taxon>Arthropoda</taxon>
        <taxon>Hexapoda</taxon>
        <taxon>Insecta</taxon>
        <taxon>Pterygota</taxon>
        <taxon>Neoptera</taxon>
        <taxon>Endopterygota</taxon>
        <taxon>Coleoptera</taxon>
        <taxon>Polyphaga</taxon>
        <taxon>Cucujiformia</taxon>
        <taxon>Chrysomeloidea</taxon>
        <taxon>Cerambycidae</taxon>
        <taxon>Cerambycinae</taxon>
        <taxon>Callichromatini</taxon>
        <taxon>Aromia</taxon>
    </lineage>
</organism>
<dbReference type="InterPro" id="IPR052594">
    <property type="entry name" value="J_domain-containing_protein"/>
</dbReference>